<organism evidence="2 3">
    <name type="scientific">Snodgrassella alvi</name>
    <dbReference type="NCBI Taxonomy" id="1196083"/>
    <lineage>
        <taxon>Bacteria</taxon>
        <taxon>Pseudomonadati</taxon>
        <taxon>Pseudomonadota</taxon>
        <taxon>Betaproteobacteria</taxon>
        <taxon>Neisseriales</taxon>
        <taxon>Neisseriaceae</taxon>
        <taxon>Snodgrassella</taxon>
    </lineage>
</organism>
<dbReference type="AlphaFoldDB" id="A0A2N9WTI0"/>
<comment type="caution">
    <text evidence="2">The sequence shown here is derived from an EMBL/GenBank/DDBJ whole genome shotgun (WGS) entry which is preliminary data.</text>
</comment>
<evidence type="ECO:0000313" key="3">
    <source>
        <dbReference type="Proteomes" id="UP000231293"/>
    </source>
</evidence>
<dbReference type="EMBL" id="MDVB01000075">
    <property type="protein sequence ID" value="PIT14858.1"/>
    <property type="molecule type" value="Genomic_DNA"/>
</dbReference>
<sequence>MIYELKKTDNYPDNYWLVYEQGSVDPLDLRQCKIIKINNPLLFKVEKKVSEKRLLSFDFYRCCGFIIISPRLANLLANNKDFLKDVQLLDANVIINGQNHSGFKALNILRMLSCIDLDKSDSEPILDYLPDGPKYFNKIVFKEEVIENFYMARSLEYKSCIVISDKLKQFFIENNIKGIDL</sequence>
<gene>
    <name evidence="2" type="ORF">BGI32_06790</name>
</gene>
<proteinExistence type="predicted"/>
<feature type="domain" description="Immunity protein 43" evidence="1">
    <location>
        <begin position="3"/>
        <end position="181"/>
    </location>
</feature>
<protein>
    <recommendedName>
        <fullName evidence="1">Immunity protein 43 domain-containing protein</fullName>
    </recommendedName>
</protein>
<dbReference type="InterPro" id="IPR029079">
    <property type="entry name" value="Imm43"/>
</dbReference>
<reference evidence="2 3" key="1">
    <citation type="journal article" date="2017" name="MBio">
        <title>Type VI secretion-mediated competition in the bee gut microbiome.</title>
        <authorList>
            <person name="Steele M.I."/>
            <person name="Kwong W.K."/>
            <person name="Powell J.E."/>
            <person name="Whiteley M."/>
            <person name="Moran N.A."/>
        </authorList>
    </citation>
    <scope>NUCLEOTIDE SEQUENCE [LARGE SCALE GENOMIC DNA]</scope>
    <source>
        <strain evidence="2 3">App2-2</strain>
    </source>
</reference>
<dbReference type="Proteomes" id="UP000231293">
    <property type="component" value="Unassembled WGS sequence"/>
</dbReference>
<accession>A0A2N9WTI0</accession>
<name>A0A2N9WTI0_9NEIS</name>
<evidence type="ECO:0000313" key="2">
    <source>
        <dbReference type="EMBL" id="PIT14858.1"/>
    </source>
</evidence>
<dbReference type="RefSeq" id="WP_100113710.1">
    <property type="nucleotide sequence ID" value="NZ_MDVB01000075.1"/>
</dbReference>
<dbReference type="Pfam" id="PF15570">
    <property type="entry name" value="Imm43"/>
    <property type="match status" value="1"/>
</dbReference>
<evidence type="ECO:0000259" key="1">
    <source>
        <dbReference type="Pfam" id="PF15570"/>
    </source>
</evidence>